<dbReference type="PANTHER" id="PTHR32419">
    <property type="entry name" value="GLUTATHIONYL-HYDROQUINONE REDUCTASE"/>
    <property type="match status" value="1"/>
</dbReference>
<dbReference type="AlphaFoldDB" id="A0A238L4J6"/>
<accession>A0A238L4J6</accession>
<dbReference type="GO" id="GO:0004364">
    <property type="term" value="F:glutathione transferase activity"/>
    <property type="evidence" value="ECO:0007669"/>
    <property type="project" value="InterPro"/>
</dbReference>
<dbReference type="EMBL" id="FXYH01000020">
    <property type="protein sequence ID" value="SMX49246.1"/>
    <property type="molecule type" value="Genomic_DNA"/>
</dbReference>
<dbReference type="Proteomes" id="UP000220836">
    <property type="component" value="Unassembled WGS sequence"/>
</dbReference>
<name>A0A238L4J6_9RHOB</name>
<dbReference type="Pfam" id="PF13409">
    <property type="entry name" value="GST_N_2"/>
    <property type="match status" value="1"/>
</dbReference>
<dbReference type="GO" id="GO:0005737">
    <property type="term" value="C:cytoplasm"/>
    <property type="evidence" value="ECO:0007669"/>
    <property type="project" value="TreeGrafter"/>
</dbReference>
<evidence type="ECO:0000313" key="2">
    <source>
        <dbReference type="EMBL" id="SMX49246.1"/>
    </source>
</evidence>
<evidence type="ECO:0000313" key="3">
    <source>
        <dbReference type="Proteomes" id="UP000220836"/>
    </source>
</evidence>
<dbReference type="Gene3D" id="3.40.30.10">
    <property type="entry name" value="Glutaredoxin"/>
    <property type="match status" value="1"/>
</dbReference>
<organism evidence="2 3">
    <name type="scientific">Pelagimonas varians</name>
    <dbReference type="NCBI Taxonomy" id="696760"/>
    <lineage>
        <taxon>Bacteria</taxon>
        <taxon>Pseudomonadati</taxon>
        <taxon>Pseudomonadota</taxon>
        <taxon>Alphaproteobacteria</taxon>
        <taxon>Rhodobacterales</taxon>
        <taxon>Roseobacteraceae</taxon>
        <taxon>Pelagimonas</taxon>
    </lineage>
</organism>
<dbReference type="EC" id="1.8.-.-" evidence="2"/>
<sequence>MRNPSAFRNWVTADGSAGPSGVSGLKAEARRFHLYVSLACPWAHRTLVFRALKGVEDMIDISFAHWFIGPDGWTFTPGDGSTPGPINNATFLHQVNTAAKPDFTGQVTVPVLWDKQQGAIVSNESADVIGMFNAAFDDIGAAPEGYCPEGEREEIDALNARIFDTVNNGVYKAGLRRRKLSMKTHLIRFMSDTSNAISVASPTILTSRDISAICISIHASRRLSTSPTSKTTTTAAITR</sequence>
<dbReference type="InterPro" id="IPR036249">
    <property type="entry name" value="Thioredoxin-like_sf"/>
</dbReference>
<dbReference type="GO" id="GO:0016491">
    <property type="term" value="F:oxidoreductase activity"/>
    <property type="evidence" value="ECO:0007669"/>
    <property type="project" value="UniProtKB-KW"/>
</dbReference>
<dbReference type="PANTHER" id="PTHR32419:SF6">
    <property type="entry name" value="GLUTATHIONE S-TRANSFERASE OMEGA-LIKE 1-RELATED"/>
    <property type="match status" value="1"/>
</dbReference>
<dbReference type="RefSeq" id="WP_370739170.1">
    <property type="nucleotide sequence ID" value="NZ_FXYH01000020.1"/>
</dbReference>
<feature type="domain" description="GST N-terminal" evidence="1">
    <location>
        <begin position="39"/>
        <end position="133"/>
    </location>
</feature>
<gene>
    <name evidence="2" type="primary">yqjG_2</name>
    <name evidence="2" type="ORF">PEV8663_04143</name>
</gene>
<proteinExistence type="predicted"/>
<protein>
    <submittedName>
        <fullName evidence="2">Glutathionyl-hydroquinone reductase YqjG</fullName>
        <ecNumber evidence="2">1.8.-.-</ecNumber>
    </submittedName>
</protein>
<dbReference type="InterPro" id="IPR016639">
    <property type="entry name" value="GST_Omega/GSH"/>
</dbReference>
<keyword evidence="2" id="KW-0560">Oxidoreductase</keyword>
<reference evidence="2 3" key="1">
    <citation type="submission" date="2017-05" db="EMBL/GenBank/DDBJ databases">
        <authorList>
            <person name="Song R."/>
            <person name="Chenine A.L."/>
            <person name="Ruprecht R.M."/>
        </authorList>
    </citation>
    <scope>NUCLEOTIDE SEQUENCE [LARGE SCALE GENOMIC DNA]</scope>
    <source>
        <strain evidence="2 3">CECT 8663</strain>
    </source>
</reference>
<dbReference type="InterPro" id="IPR004045">
    <property type="entry name" value="Glutathione_S-Trfase_N"/>
</dbReference>
<keyword evidence="3" id="KW-1185">Reference proteome</keyword>
<dbReference type="SUPFAM" id="SSF52833">
    <property type="entry name" value="Thioredoxin-like"/>
    <property type="match status" value="1"/>
</dbReference>
<evidence type="ECO:0000259" key="1">
    <source>
        <dbReference type="Pfam" id="PF13409"/>
    </source>
</evidence>